<comment type="caution">
    <text evidence="1">The sequence shown here is derived from an EMBL/GenBank/DDBJ whole genome shotgun (WGS) entry which is preliminary data.</text>
</comment>
<keyword evidence="2" id="KW-1185">Reference proteome</keyword>
<protein>
    <submittedName>
        <fullName evidence="1">Uncharacterized protein</fullName>
    </submittedName>
</protein>
<reference evidence="1 2" key="1">
    <citation type="journal article" date="2022" name="Front. Microbiol.">
        <title>High genomic differentiation and limited gene flow indicate recent cryptic speciation within the genus Laspinema (cyanobacteria).</title>
        <authorList>
            <person name="Stanojkovic A."/>
            <person name="Skoupy S."/>
            <person name="Skaloud P."/>
            <person name="Dvorak P."/>
        </authorList>
    </citation>
    <scope>NUCLEOTIDE SEQUENCE [LARGE SCALE GENOMIC DNA]</scope>
    <source>
        <strain evidence="1 2">D3b</strain>
    </source>
</reference>
<dbReference type="RefSeq" id="WP_261236808.1">
    <property type="nucleotide sequence ID" value="NZ_JAMXFA010000036.1"/>
</dbReference>
<name>A0ABT2NCG5_9CYAN</name>
<organism evidence="1 2">
    <name type="scientific">Laspinema olomoucense D3b</name>
    <dbReference type="NCBI Taxonomy" id="2953688"/>
    <lineage>
        <taxon>Bacteria</taxon>
        <taxon>Bacillati</taxon>
        <taxon>Cyanobacteriota</taxon>
        <taxon>Cyanophyceae</taxon>
        <taxon>Oscillatoriophycideae</taxon>
        <taxon>Oscillatoriales</taxon>
        <taxon>Laspinemataceae</taxon>
        <taxon>Laspinema</taxon>
        <taxon>Laspinema olomoucense</taxon>
    </lineage>
</organism>
<gene>
    <name evidence="1" type="ORF">NG792_21945</name>
</gene>
<evidence type="ECO:0000313" key="2">
    <source>
        <dbReference type="Proteomes" id="UP001525961"/>
    </source>
</evidence>
<proteinExistence type="predicted"/>
<dbReference type="Proteomes" id="UP001525961">
    <property type="component" value="Unassembled WGS sequence"/>
</dbReference>
<accession>A0ABT2NCG5</accession>
<sequence>MKGNVNLQIIKISEGYNQLSECTLFYKNTPPCMVEFQNTELGNHQFQGKDVFDCFCKLRFFLEKKGWNILCNGARVDAYPSSMSRDMGGGMKLYHLQIGKRPQRIDLLRIFDKAEANQIGTLEEQRLYYERWRASEKRD</sequence>
<dbReference type="EMBL" id="JAMXFA010000036">
    <property type="protein sequence ID" value="MCT7980389.1"/>
    <property type="molecule type" value="Genomic_DNA"/>
</dbReference>
<evidence type="ECO:0000313" key="1">
    <source>
        <dbReference type="EMBL" id="MCT7980389.1"/>
    </source>
</evidence>